<dbReference type="Gene3D" id="2.60.40.1120">
    <property type="entry name" value="Carboxypeptidase-like, regulatory domain"/>
    <property type="match status" value="1"/>
</dbReference>
<dbReference type="EMBL" id="HF548288">
    <property type="protein sequence ID" value="CCO21236.1"/>
    <property type="molecule type" value="Genomic_DNA"/>
</dbReference>
<dbReference type="InterPro" id="IPR008969">
    <property type="entry name" value="CarboxyPept-like_regulatory"/>
</dbReference>
<evidence type="ECO:0008006" key="4">
    <source>
        <dbReference type="Google" id="ProtNLM"/>
    </source>
</evidence>
<evidence type="ECO:0000313" key="3">
    <source>
        <dbReference type="EMBL" id="CCO21245.1"/>
    </source>
</evidence>
<evidence type="ECO:0000313" key="2">
    <source>
        <dbReference type="EMBL" id="CCO21236.1"/>
    </source>
</evidence>
<dbReference type="SUPFAM" id="SSF49464">
    <property type="entry name" value="Carboxypeptidase regulatory domain-like"/>
    <property type="match status" value="1"/>
</dbReference>
<name>S0DFM6_9ZZZZ</name>
<proteinExistence type="predicted"/>
<dbReference type="AlphaFoldDB" id="S0DFM6"/>
<sequence>MKTRLDRLVRSIVLGLAFAAASVSIPSPSFAQAQTQNQIQASGDFFTVSGTVRDRQSGRPVSNVSVSVPETRIGTVTNADGTFSIKIRYDMERRELEFSHLGYRLQRLPVEGKDRTGLTIDLEQEAIVLTDVVVVDHEARALVEEAMRRIGSNYSDRATLLTGFYRETAQKRSNYINISEAVVEIYGTPYTEGVRGERLRIVKGRQLVSPRTSDTLGVKLQGGPNTYFYCDIVKNRELVLDPEILDHYRFRLESPAVIDERPHYCIAFEPQMSFSDRALFVGRLYIDRESFTISRAEYAFDMRDRDKVTGMILRRKPLSLRFNPDEVSYVLGYRQRDGRSYLYYIGVRLRFRCDWRRRLFATNYSILSEMVITDGRDEGVAPPSFRQSFREDQSLSDRVGDFYDAGFWEAYNIIEPTESLESAVDRLKRRIE</sequence>
<dbReference type="EMBL" id="HF548287">
    <property type="protein sequence ID" value="CCO21180.1"/>
    <property type="molecule type" value="Genomic_DNA"/>
</dbReference>
<dbReference type="Pfam" id="PF13715">
    <property type="entry name" value="CarbopepD_reg_2"/>
    <property type="match status" value="1"/>
</dbReference>
<accession>S0DFM6</accession>
<organism evidence="1">
    <name type="scientific">termite gut metagenome</name>
    <dbReference type="NCBI Taxonomy" id="433724"/>
    <lineage>
        <taxon>unclassified sequences</taxon>
        <taxon>metagenomes</taxon>
        <taxon>organismal metagenomes</taxon>
    </lineage>
</organism>
<gene>
    <name evidence="1" type="ORF">BN138_368</name>
    <name evidence="2" type="ORF">BN138_424</name>
    <name evidence="3" type="ORF">BN138_433</name>
</gene>
<evidence type="ECO:0000313" key="1">
    <source>
        <dbReference type="EMBL" id="CCO21180.1"/>
    </source>
</evidence>
<reference evidence="1" key="1">
    <citation type="submission" date="2012-10" db="EMBL/GenBank/DDBJ databases">
        <authorList>
            <person name="Sandrine L."/>
        </authorList>
    </citation>
    <scope>NUCLEOTIDE SEQUENCE</scope>
</reference>
<reference evidence="1" key="2">
    <citation type="journal article" date="2013" name="Biotechnol. Biofuels">
        <title>Mining for hemicellulases in the fungus-growing termite Pseudacanthotermes militaris using functional metagenomics.</title>
        <authorList>
            <person name="Bastien G."/>
            <person name="Arnal G."/>
            <person name="Bozonnet S."/>
            <person name="Laguerre S."/>
            <person name="Ferreira F."/>
            <person name="Faure R."/>
            <person name="Henrissat B."/>
            <person name="Lefevre F."/>
            <person name="Robe P."/>
            <person name="Bouchez O."/>
            <person name="Noirot C."/>
            <person name="Dumon C."/>
            <person name="O'Donohue M."/>
        </authorList>
    </citation>
    <scope>NUCLEOTIDE SEQUENCE</scope>
</reference>
<protein>
    <recommendedName>
        <fullName evidence="4">Carboxypeptidase-like regulatory domain-containing protein</fullName>
    </recommendedName>
</protein>
<dbReference type="EMBL" id="HF548289">
    <property type="protein sequence ID" value="CCO21245.1"/>
    <property type="molecule type" value="Genomic_DNA"/>
</dbReference>